<sequence>MMNENKIAEIIVDSCYKIHTTLGPGLLESVYESVLTHELQQRGLFVARQKALPIIYDGMVLDEGFRADLVVEDLVIVELKSVETIAPVHKKQLNTYLKLSGKRLGLLVNFGANLIKDGITRIANGMPS</sequence>
<dbReference type="InterPro" id="IPR026350">
    <property type="entry name" value="GxxExxY"/>
</dbReference>
<proteinExistence type="predicted"/>
<dbReference type="NCBIfam" id="TIGR04256">
    <property type="entry name" value="GxxExxY"/>
    <property type="match status" value="1"/>
</dbReference>
<gene>
    <name evidence="1" type="ordered locus">Ppro_2108</name>
</gene>
<accession>A1AQU6</accession>
<dbReference type="Proteomes" id="UP000006732">
    <property type="component" value="Chromosome"/>
</dbReference>
<dbReference type="Pfam" id="PF13366">
    <property type="entry name" value="PDDEXK_3"/>
    <property type="match status" value="1"/>
</dbReference>
<dbReference type="AlphaFoldDB" id="A1AQU6"/>
<evidence type="ECO:0000313" key="1">
    <source>
        <dbReference type="EMBL" id="ABK99716.1"/>
    </source>
</evidence>
<reference evidence="1 2" key="1">
    <citation type="submission" date="2006-10" db="EMBL/GenBank/DDBJ databases">
        <title>Complete sequence of chromosome of Pelobacter propionicus DSM 2379.</title>
        <authorList>
            <consortium name="US DOE Joint Genome Institute"/>
            <person name="Copeland A."/>
            <person name="Lucas S."/>
            <person name="Lapidus A."/>
            <person name="Barry K."/>
            <person name="Detter J.C."/>
            <person name="Glavina del Rio T."/>
            <person name="Hammon N."/>
            <person name="Israni S."/>
            <person name="Dalin E."/>
            <person name="Tice H."/>
            <person name="Pitluck S."/>
            <person name="Saunders E."/>
            <person name="Brettin T."/>
            <person name="Bruce D."/>
            <person name="Han C."/>
            <person name="Tapia R."/>
            <person name="Schmutz J."/>
            <person name="Larimer F."/>
            <person name="Land M."/>
            <person name="Hauser L."/>
            <person name="Kyrpides N."/>
            <person name="Kim E."/>
            <person name="Lovley D."/>
            <person name="Richardson P."/>
        </authorList>
    </citation>
    <scope>NUCLEOTIDE SEQUENCE [LARGE SCALE GENOMIC DNA]</scope>
    <source>
        <strain evidence="2">DSM 2379 / NBRC 103807 / OttBd1</strain>
    </source>
</reference>
<dbReference type="EMBL" id="CP000482">
    <property type="protein sequence ID" value="ABK99716.1"/>
    <property type="molecule type" value="Genomic_DNA"/>
</dbReference>
<protein>
    <recommendedName>
        <fullName evidence="3">GxxExxY protein</fullName>
    </recommendedName>
</protein>
<evidence type="ECO:0008006" key="3">
    <source>
        <dbReference type="Google" id="ProtNLM"/>
    </source>
</evidence>
<keyword evidence="2" id="KW-1185">Reference proteome</keyword>
<name>A1AQU6_PELPD</name>
<dbReference type="eggNOG" id="COG0614">
    <property type="taxonomic scope" value="Bacteria"/>
</dbReference>
<evidence type="ECO:0000313" key="2">
    <source>
        <dbReference type="Proteomes" id="UP000006732"/>
    </source>
</evidence>
<organism evidence="1 2">
    <name type="scientific">Pelobacter propionicus (strain DSM 2379 / NBRC 103807 / OttBd1)</name>
    <dbReference type="NCBI Taxonomy" id="338966"/>
    <lineage>
        <taxon>Bacteria</taxon>
        <taxon>Pseudomonadati</taxon>
        <taxon>Thermodesulfobacteriota</taxon>
        <taxon>Desulfuromonadia</taxon>
        <taxon>Desulfuromonadales</taxon>
        <taxon>Desulfuromonadaceae</taxon>
        <taxon>Pelobacter</taxon>
    </lineage>
</organism>
<dbReference type="STRING" id="338966.Ppro_2108"/>
<dbReference type="KEGG" id="ppd:Ppro_2108"/>
<dbReference type="HOGENOM" id="CLU_134960_1_0_7"/>